<dbReference type="EMBL" id="JACHNU010000001">
    <property type="protein sequence ID" value="MBB4661592.1"/>
    <property type="molecule type" value="Genomic_DNA"/>
</dbReference>
<dbReference type="Pfam" id="PF01458">
    <property type="entry name" value="SUFBD_core"/>
    <property type="match status" value="1"/>
</dbReference>
<feature type="domain" description="SUF system FeS cluster assembly SufBD core" evidence="2">
    <location>
        <begin position="157"/>
        <end position="389"/>
    </location>
</feature>
<evidence type="ECO:0000256" key="1">
    <source>
        <dbReference type="ARBA" id="ARBA00043967"/>
    </source>
</evidence>
<organism evidence="4 5">
    <name type="scientific">Conexibacter arvalis</name>
    <dbReference type="NCBI Taxonomy" id="912552"/>
    <lineage>
        <taxon>Bacteria</taxon>
        <taxon>Bacillati</taxon>
        <taxon>Actinomycetota</taxon>
        <taxon>Thermoleophilia</taxon>
        <taxon>Solirubrobacterales</taxon>
        <taxon>Conexibacteraceae</taxon>
        <taxon>Conexibacter</taxon>
    </lineage>
</organism>
<evidence type="ECO:0000313" key="4">
    <source>
        <dbReference type="EMBL" id="MBB4661592.1"/>
    </source>
</evidence>
<dbReference type="Proteomes" id="UP000585272">
    <property type="component" value="Unassembled WGS sequence"/>
</dbReference>
<comment type="caution">
    <text evidence="4">The sequence shown here is derived from an EMBL/GenBank/DDBJ whole genome shotgun (WGS) entry which is preliminary data.</text>
</comment>
<dbReference type="RefSeq" id="WP_183339893.1">
    <property type="nucleotide sequence ID" value="NZ_JACHNU010000001.1"/>
</dbReference>
<dbReference type="PANTHER" id="PTHR43575">
    <property type="entry name" value="PROTEIN ABCI7, CHLOROPLASTIC"/>
    <property type="match status" value="1"/>
</dbReference>
<keyword evidence="5" id="KW-1185">Reference proteome</keyword>
<name>A0A840IAE5_9ACTN</name>
<dbReference type="InterPro" id="IPR037284">
    <property type="entry name" value="SUF_FeS_clus_asmbl_SufBD_sf"/>
</dbReference>
<comment type="similarity">
    <text evidence="1">Belongs to the iron-sulfur cluster assembly SufBD family.</text>
</comment>
<feature type="domain" description="SUF system FeS cluster assembly SufBD N-terminal" evidence="3">
    <location>
        <begin position="86"/>
        <end position="151"/>
    </location>
</feature>
<dbReference type="AlphaFoldDB" id="A0A840IAE5"/>
<accession>A0A840IAE5</accession>
<dbReference type="InterPro" id="IPR011542">
    <property type="entry name" value="SUF_FeS_clus_asmbl_SufD"/>
</dbReference>
<proteinExistence type="inferred from homology"/>
<dbReference type="SUPFAM" id="SSF101960">
    <property type="entry name" value="Stabilizer of iron transporter SufD"/>
    <property type="match status" value="1"/>
</dbReference>
<dbReference type="PANTHER" id="PTHR43575:SF1">
    <property type="entry name" value="PROTEIN ABCI7, CHLOROPLASTIC"/>
    <property type="match status" value="1"/>
</dbReference>
<evidence type="ECO:0000313" key="5">
    <source>
        <dbReference type="Proteomes" id="UP000585272"/>
    </source>
</evidence>
<evidence type="ECO:0000259" key="3">
    <source>
        <dbReference type="Pfam" id="PF19295"/>
    </source>
</evidence>
<gene>
    <name evidence="4" type="ORF">BDZ31_001165</name>
</gene>
<evidence type="ECO:0000259" key="2">
    <source>
        <dbReference type="Pfam" id="PF01458"/>
    </source>
</evidence>
<dbReference type="InterPro" id="IPR055346">
    <property type="entry name" value="Fe-S_cluster_assembly_SufBD"/>
</dbReference>
<dbReference type="InterPro" id="IPR045595">
    <property type="entry name" value="SufBD_N"/>
</dbReference>
<dbReference type="Pfam" id="PF19295">
    <property type="entry name" value="SufBD_N"/>
    <property type="match status" value="1"/>
</dbReference>
<dbReference type="GO" id="GO:0016226">
    <property type="term" value="P:iron-sulfur cluster assembly"/>
    <property type="evidence" value="ECO:0007669"/>
    <property type="project" value="InterPro"/>
</dbReference>
<reference evidence="4 5" key="1">
    <citation type="submission" date="2020-08" db="EMBL/GenBank/DDBJ databases">
        <title>Genomic Encyclopedia of Archaeal and Bacterial Type Strains, Phase II (KMG-II): from individual species to whole genera.</title>
        <authorList>
            <person name="Goeker M."/>
        </authorList>
    </citation>
    <scope>NUCLEOTIDE SEQUENCE [LARGE SCALE GENOMIC DNA]</scope>
    <source>
        <strain evidence="4 5">DSM 23288</strain>
    </source>
</reference>
<dbReference type="InterPro" id="IPR000825">
    <property type="entry name" value="SUF_FeS_clus_asmbl_SufBD_core"/>
</dbReference>
<protein>
    <submittedName>
        <fullName evidence="4">Fe-S cluster assembly protein SufD</fullName>
    </submittedName>
</protein>
<sequence length="420" mass="44914">MASATIEQPSWLAERRARAAGLTERLDLPTYKGRPGWEFTDISALDLGAYAPASAGAAGAVAGADALFVGLEQPIVVTQVDAATVEVTGELPEGVVVSSLEQAAATHPQLVEQHLGTIVAGEDAFVARNEAGFAGGLFVHVGRGVALERPVLVTVVQDSDKTALNWRSLIVVEEGAQAEVWEQYLSAGADRDGLFNTVVELVVGDNANLRFVNGQNLSEKSWIFGSQRAEVGRDGALDWVSLGFGSARGKVRTETKLAGQGADGRVTGAYASHKRQHIDYDTTQEHAAPHTTSDLAFRGVLQGRSEAVWRGNIIVDPGAQQTDAFQESRNLLLSKRAHADAIPGLEIQANDVRCTHAAAIAQIDADQLFYLRSRGLKEDVAKRLVIEGFLAELVERFEEGPVRQVLGGALERRLALILDA</sequence>
<dbReference type="NCBIfam" id="TIGR01981">
    <property type="entry name" value="sufD"/>
    <property type="match status" value="1"/>
</dbReference>